<dbReference type="InterPro" id="IPR037522">
    <property type="entry name" value="HD_GYP_dom"/>
</dbReference>
<dbReference type="SUPFAM" id="SSF109604">
    <property type="entry name" value="HD-domain/PDEase-like"/>
    <property type="match status" value="1"/>
</dbReference>
<dbReference type="PANTHER" id="PTHR45228">
    <property type="entry name" value="CYCLIC DI-GMP PHOSPHODIESTERASE TM_0186-RELATED"/>
    <property type="match status" value="1"/>
</dbReference>
<keyword evidence="2" id="KW-0378">Hydrolase</keyword>
<reference evidence="2 3" key="1">
    <citation type="submission" date="2017-01" db="EMBL/GenBank/DDBJ databases">
        <authorList>
            <person name="Mah S.A."/>
            <person name="Swanson W.J."/>
            <person name="Moy G.W."/>
            <person name="Vacquier V.D."/>
        </authorList>
    </citation>
    <scope>NUCLEOTIDE SEQUENCE [LARGE SCALE GENOMIC DNA]</scope>
    <source>
        <strain evidence="2 3">DCY110</strain>
    </source>
</reference>
<organism evidence="2 3">
    <name type="scientific">Rhodoferax koreensis</name>
    <dbReference type="NCBI Taxonomy" id="1842727"/>
    <lineage>
        <taxon>Bacteria</taxon>
        <taxon>Pseudomonadati</taxon>
        <taxon>Pseudomonadota</taxon>
        <taxon>Betaproteobacteria</taxon>
        <taxon>Burkholderiales</taxon>
        <taxon>Comamonadaceae</taxon>
        <taxon>Rhodoferax</taxon>
    </lineage>
</organism>
<dbReference type="Proteomes" id="UP000186609">
    <property type="component" value="Chromosome"/>
</dbReference>
<dbReference type="PROSITE" id="PS51832">
    <property type="entry name" value="HD_GYP"/>
    <property type="match status" value="1"/>
</dbReference>
<dbReference type="InterPro" id="IPR003607">
    <property type="entry name" value="HD/PDEase_dom"/>
</dbReference>
<gene>
    <name evidence="2" type="ORF">RD110_08580</name>
</gene>
<dbReference type="RefSeq" id="WP_076198559.1">
    <property type="nucleotide sequence ID" value="NZ_CP019236.1"/>
</dbReference>
<evidence type="ECO:0000259" key="1">
    <source>
        <dbReference type="PROSITE" id="PS51832"/>
    </source>
</evidence>
<dbReference type="SMART" id="SM00471">
    <property type="entry name" value="HDc"/>
    <property type="match status" value="1"/>
</dbReference>
<evidence type="ECO:0000313" key="3">
    <source>
        <dbReference type="Proteomes" id="UP000186609"/>
    </source>
</evidence>
<accession>A0A1P8JU19</accession>
<proteinExistence type="predicted"/>
<dbReference type="InterPro" id="IPR052020">
    <property type="entry name" value="Cyclic_di-GMP/3'3'-cGAMP_PDE"/>
</dbReference>
<dbReference type="EMBL" id="CP019236">
    <property type="protein sequence ID" value="APW37243.1"/>
    <property type="molecule type" value="Genomic_DNA"/>
</dbReference>
<dbReference type="OrthoDB" id="9763857at2"/>
<dbReference type="GO" id="GO:0008081">
    <property type="term" value="F:phosphoric diester hydrolase activity"/>
    <property type="evidence" value="ECO:0007669"/>
    <property type="project" value="UniProtKB-ARBA"/>
</dbReference>
<name>A0A1P8JU19_9BURK</name>
<dbReference type="Gene3D" id="1.10.3210.10">
    <property type="entry name" value="Hypothetical protein af1432"/>
    <property type="match status" value="1"/>
</dbReference>
<dbReference type="KEGG" id="rhy:RD110_08580"/>
<dbReference type="STRING" id="1842727.RD110_08580"/>
<evidence type="ECO:0000313" key="2">
    <source>
        <dbReference type="EMBL" id="APW37243.1"/>
    </source>
</evidence>
<dbReference type="Pfam" id="PF13487">
    <property type="entry name" value="HD_5"/>
    <property type="match status" value="1"/>
</dbReference>
<keyword evidence="3" id="KW-1185">Reference proteome</keyword>
<sequence>MKATTTETDELFTACKFDEAAARQMEQFIADFGQMYRERNQALREVALAHHQALLQLAVAADFRDDDTGVHIVRIGFLAEALALKLGQSLSFARMLRKAAPMHDIGKIGTPDCVLKKPGSLSAEERSEMNRHPVIGAEILGRSRIALFQLAAEVALTHHERFDGRGYPAGLVGHAIPLSGRITSVVDFYDALTMDRCYRPAFNCATALEMLQAERGGAFDPEIVDTFVAHAAELEEVRRTIDRKKLTFQALIDAN</sequence>
<feature type="domain" description="HD-GYP" evidence="1">
    <location>
        <begin position="46"/>
        <end position="243"/>
    </location>
</feature>
<dbReference type="CDD" id="cd00077">
    <property type="entry name" value="HDc"/>
    <property type="match status" value="1"/>
</dbReference>
<protein>
    <submittedName>
        <fullName evidence="2">Phosphohydrolase</fullName>
    </submittedName>
</protein>
<dbReference type="AlphaFoldDB" id="A0A1P8JU19"/>